<evidence type="ECO:0000259" key="1">
    <source>
        <dbReference type="Pfam" id="PF13579"/>
    </source>
</evidence>
<keyword evidence="3" id="KW-1185">Reference proteome</keyword>
<gene>
    <name evidence="2" type="ORF">P4826_08575</name>
</gene>
<dbReference type="Pfam" id="PF13579">
    <property type="entry name" value="Glyco_trans_4_4"/>
    <property type="match status" value="1"/>
</dbReference>
<dbReference type="Proteomes" id="UP001303211">
    <property type="component" value="Chromosome"/>
</dbReference>
<dbReference type="RefSeq" id="WP_317703423.1">
    <property type="nucleotide sequence ID" value="NZ_CP136921.1"/>
</dbReference>
<dbReference type="InterPro" id="IPR028098">
    <property type="entry name" value="Glyco_trans_4-like_N"/>
</dbReference>
<sequence>MRVLLLAYEWPPLTAAQALRWYYLANGLAQRGMSVHVLCLDITSLPPYAAPSHPGITEHRVWPGPFIGLAQKLAGAPRPADSAAQMITPRVSPSWLTRAYKGARHFLDRMLYPDVRTEWYPFARRRLAQLLRQHSFDVVISSHEPGVDLLLGLWVQKHTNLPWVVDLADPLCAPYAPRWRRWLDAWFEGLILRRADKVILTTGVLRDVLMQRHARLSVEKFATIAQGAPDEVATVTGQNWAWPGKLHIVFTGNFYEAFRNPAEFAKALLLLDSQYIVLTIAGDNLRFAGLFEGIKNVRFLGRVDHFECLALQGMADVLLNIGNSQSYQLPGKIYEYLVTGKAILHLRGSALDPTEDILKDVESSYVVDNERKPISAALRNIIECWQQGRLGMSDGSIEDLKALHGWSARAEALQRLLAGLVKH</sequence>
<name>A0ABZ0J746_9BURK</name>
<protein>
    <submittedName>
        <fullName evidence="2">Glycosyltransferase</fullName>
    </submittedName>
</protein>
<reference evidence="2 3" key="1">
    <citation type="submission" date="2023-03" db="EMBL/GenBank/DDBJ databases">
        <title>Diaphorobacter basophil sp. nov., isolated from a sewage-treatment plant.</title>
        <authorList>
            <person name="Yang K."/>
        </authorList>
    </citation>
    <scope>NUCLEOTIDE SEQUENCE [LARGE SCALE GENOMIC DNA]</scope>
    <source>
        <strain evidence="2 3">Y-1</strain>
    </source>
</reference>
<dbReference type="Gene3D" id="3.40.50.2000">
    <property type="entry name" value="Glycogen Phosphorylase B"/>
    <property type="match status" value="2"/>
</dbReference>
<dbReference type="EMBL" id="CP136921">
    <property type="protein sequence ID" value="WOO34095.1"/>
    <property type="molecule type" value="Genomic_DNA"/>
</dbReference>
<feature type="domain" description="Glycosyltransferase subfamily 4-like N-terminal" evidence="1">
    <location>
        <begin position="20"/>
        <end position="209"/>
    </location>
</feature>
<proteinExistence type="predicted"/>
<dbReference type="SUPFAM" id="SSF53756">
    <property type="entry name" value="UDP-Glycosyltransferase/glycogen phosphorylase"/>
    <property type="match status" value="1"/>
</dbReference>
<accession>A0ABZ0J746</accession>
<evidence type="ECO:0000313" key="2">
    <source>
        <dbReference type="EMBL" id="WOO34095.1"/>
    </source>
</evidence>
<evidence type="ECO:0000313" key="3">
    <source>
        <dbReference type="Proteomes" id="UP001303211"/>
    </source>
</evidence>
<organism evidence="2 3">
    <name type="scientific">Diaphorobacter limosus</name>
    <dbReference type="NCBI Taxonomy" id="3036128"/>
    <lineage>
        <taxon>Bacteria</taxon>
        <taxon>Pseudomonadati</taxon>
        <taxon>Pseudomonadota</taxon>
        <taxon>Betaproteobacteria</taxon>
        <taxon>Burkholderiales</taxon>
        <taxon>Comamonadaceae</taxon>
        <taxon>Diaphorobacter</taxon>
    </lineage>
</organism>